<gene>
    <name evidence="2" type="ORF">RUM43_010991</name>
</gene>
<comment type="caution">
    <text evidence="2">The sequence shown here is derived from an EMBL/GenBank/DDBJ whole genome shotgun (WGS) entry which is preliminary data.</text>
</comment>
<sequence>MGEIEVAGNYGEYACVDAAGEISEGCVVLSAGASQHQRKVSFSQRGFSLTRYPGTTPGACRSSAVPPSGNNSDREERQIK</sequence>
<dbReference type="EMBL" id="JAWJWE010000039">
    <property type="protein sequence ID" value="KAK6620696.1"/>
    <property type="molecule type" value="Genomic_DNA"/>
</dbReference>
<name>A0AAN8NSU0_POLSC</name>
<dbReference type="Proteomes" id="UP001372834">
    <property type="component" value="Unassembled WGS sequence"/>
</dbReference>
<evidence type="ECO:0000256" key="1">
    <source>
        <dbReference type="SAM" id="MobiDB-lite"/>
    </source>
</evidence>
<evidence type="ECO:0000313" key="3">
    <source>
        <dbReference type="Proteomes" id="UP001372834"/>
    </source>
</evidence>
<protein>
    <submittedName>
        <fullName evidence="2">Uncharacterized protein</fullName>
    </submittedName>
</protein>
<accession>A0AAN8NSU0</accession>
<proteinExistence type="predicted"/>
<reference evidence="2 3" key="1">
    <citation type="submission" date="2023-10" db="EMBL/GenBank/DDBJ databases">
        <title>Genomes of two closely related lineages of the louse Polyplax serrata with different host specificities.</title>
        <authorList>
            <person name="Martinu J."/>
            <person name="Tarabai H."/>
            <person name="Stefka J."/>
            <person name="Hypsa V."/>
        </authorList>
    </citation>
    <scope>NUCLEOTIDE SEQUENCE [LARGE SCALE GENOMIC DNA]</scope>
    <source>
        <strain evidence="2">HR10_N</strain>
    </source>
</reference>
<feature type="region of interest" description="Disordered" evidence="1">
    <location>
        <begin position="40"/>
        <end position="80"/>
    </location>
</feature>
<organism evidence="2 3">
    <name type="scientific">Polyplax serrata</name>
    <name type="common">Common mouse louse</name>
    <dbReference type="NCBI Taxonomy" id="468196"/>
    <lineage>
        <taxon>Eukaryota</taxon>
        <taxon>Metazoa</taxon>
        <taxon>Ecdysozoa</taxon>
        <taxon>Arthropoda</taxon>
        <taxon>Hexapoda</taxon>
        <taxon>Insecta</taxon>
        <taxon>Pterygota</taxon>
        <taxon>Neoptera</taxon>
        <taxon>Paraneoptera</taxon>
        <taxon>Psocodea</taxon>
        <taxon>Troctomorpha</taxon>
        <taxon>Phthiraptera</taxon>
        <taxon>Anoplura</taxon>
        <taxon>Polyplacidae</taxon>
        <taxon>Polyplax</taxon>
    </lineage>
</organism>
<dbReference type="AlphaFoldDB" id="A0AAN8NSU0"/>
<evidence type="ECO:0000313" key="2">
    <source>
        <dbReference type="EMBL" id="KAK6620696.1"/>
    </source>
</evidence>